<reference evidence="2 3" key="1">
    <citation type="journal article" date="2021" name="bioRxiv">
        <title>The Gossypium anomalum genome as a resource for cotton improvement and evolutionary analysis of hybrid incompatibility.</title>
        <authorList>
            <person name="Grover C.E."/>
            <person name="Yuan D."/>
            <person name="Arick M.A."/>
            <person name="Miller E.R."/>
            <person name="Hu G."/>
            <person name="Peterson D.G."/>
            <person name="Wendel J.F."/>
            <person name="Udall J.A."/>
        </authorList>
    </citation>
    <scope>NUCLEOTIDE SEQUENCE [LARGE SCALE GENOMIC DNA]</scope>
    <source>
        <strain evidence="2">JFW-Udall</strain>
        <tissue evidence="2">Leaf</tissue>
    </source>
</reference>
<name>A0A8J6CTX2_9ROSI</name>
<feature type="region of interest" description="Disordered" evidence="1">
    <location>
        <begin position="60"/>
        <end position="84"/>
    </location>
</feature>
<organism evidence="2 3">
    <name type="scientific">Gossypium anomalum</name>
    <dbReference type="NCBI Taxonomy" id="47600"/>
    <lineage>
        <taxon>Eukaryota</taxon>
        <taxon>Viridiplantae</taxon>
        <taxon>Streptophyta</taxon>
        <taxon>Embryophyta</taxon>
        <taxon>Tracheophyta</taxon>
        <taxon>Spermatophyta</taxon>
        <taxon>Magnoliopsida</taxon>
        <taxon>eudicotyledons</taxon>
        <taxon>Gunneridae</taxon>
        <taxon>Pentapetalae</taxon>
        <taxon>rosids</taxon>
        <taxon>malvids</taxon>
        <taxon>Malvales</taxon>
        <taxon>Malvaceae</taxon>
        <taxon>Malvoideae</taxon>
        <taxon>Gossypium</taxon>
    </lineage>
</organism>
<feature type="compositionally biased region" description="Basic residues" evidence="1">
    <location>
        <begin position="60"/>
        <end position="75"/>
    </location>
</feature>
<dbReference type="OrthoDB" id="988296at2759"/>
<dbReference type="Proteomes" id="UP000701853">
    <property type="component" value="Chromosome 9"/>
</dbReference>
<sequence length="84" mass="9716">MGGNPIQQMPRFEHTISIVMGFMLRKSLSCLQELSCLFMDLASILMSAVRFSSLQLSRHRQPSANHHHHYRRYHHPMSPMAVPT</sequence>
<evidence type="ECO:0000313" key="3">
    <source>
        <dbReference type="Proteomes" id="UP000701853"/>
    </source>
</evidence>
<protein>
    <submittedName>
        <fullName evidence="2">Uncharacterized protein</fullName>
    </submittedName>
</protein>
<evidence type="ECO:0000313" key="2">
    <source>
        <dbReference type="EMBL" id="KAG8484449.1"/>
    </source>
</evidence>
<proteinExistence type="predicted"/>
<gene>
    <name evidence="2" type="ORF">CXB51_022834</name>
</gene>
<evidence type="ECO:0000256" key="1">
    <source>
        <dbReference type="SAM" id="MobiDB-lite"/>
    </source>
</evidence>
<accession>A0A8J6CTX2</accession>
<dbReference type="EMBL" id="JAHUZN010000009">
    <property type="protein sequence ID" value="KAG8484449.1"/>
    <property type="molecule type" value="Genomic_DNA"/>
</dbReference>
<keyword evidence="3" id="KW-1185">Reference proteome</keyword>
<comment type="caution">
    <text evidence="2">The sequence shown here is derived from an EMBL/GenBank/DDBJ whole genome shotgun (WGS) entry which is preliminary data.</text>
</comment>
<dbReference type="AlphaFoldDB" id="A0A8J6CTX2"/>